<dbReference type="InterPro" id="IPR002935">
    <property type="entry name" value="SAM_O-MeTrfase"/>
</dbReference>
<dbReference type="OrthoDB" id="10251242at2759"/>
<keyword evidence="1" id="KW-0489">Methyltransferase</keyword>
<dbReference type="GO" id="GO:0008171">
    <property type="term" value="F:O-methyltransferase activity"/>
    <property type="evidence" value="ECO:0007669"/>
    <property type="project" value="InterPro"/>
</dbReference>
<dbReference type="Proteomes" id="UP000717328">
    <property type="component" value="Unassembled WGS sequence"/>
</dbReference>
<evidence type="ECO:0000313" key="6">
    <source>
        <dbReference type="Proteomes" id="UP000717328"/>
    </source>
</evidence>
<organism evidence="5 6">
    <name type="scientific">Sphagnurus paluster</name>
    <dbReference type="NCBI Taxonomy" id="117069"/>
    <lineage>
        <taxon>Eukaryota</taxon>
        <taxon>Fungi</taxon>
        <taxon>Dikarya</taxon>
        <taxon>Basidiomycota</taxon>
        <taxon>Agaricomycotina</taxon>
        <taxon>Agaricomycetes</taxon>
        <taxon>Agaricomycetidae</taxon>
        <taxon>Agaricales</taxon>
        <taxon>Tricholomatineae</taxon>
        <taxon>Lyophyllaceae</taxon>
        <taxon>Sphagnurus</taxon>
    </lineage>
</organism>
<gene>
    <name evidence="5" type="ORF">H0H81_004208</name>
</gene>
<dbReference type="Gene3D" id="3.40.50.150">
    <property type="entry name" value="Vaccinia Virus protein VP39"/>
    <property type="match status" value="1"/>
</dbReference>
<evidence type="ECO:0000313" key="5">
    <source>
        <dbReference type="EMBL" id="KAG5652652.1"/>
    </source>
</evidence>
<evidence type="ECO:0000256" key="1">
    <source>
        <dbReference type="ARBA" id="ARBA00022603"/>
    </source>
</evidence>
<dbReference type="CDD" id="cd02440">
    <property type="entry name" value="AdoMet_MTases"/>
    <property type="match status" value="1"/>
</dbReference>
<keyword evidence="2" id="KW-0808">Transferase</keyword>
<evidence type="ECO:0008006" key="7">
    <source>
        <dbReference type="Google" id="ProtNLM"/>
    </source>
</evidence>
<dbReference type="AlphaFoldDB" id="A0A9P7GL51"/>
<dbReference type="GO" id="GO:0032259">
    <property type="term" value="P:methylation"/>
    <property type="evidence" value="ECO:0007669"/>
    <property type="project" value="UniProtKB-KW"/>
</dbReference>
<comment type="caution">
    <text evidence="5">The sequence shown here is derived from an EMBL/GenBank/DDBJ whole genome shotgun (WGS) entry which is preliminary data.</text>
</comment>
<dbReference type="GO" id="GO:0008757">
    <property type="term" value="F:S-adenosylmethionine-dependent methyltransferase activity"/>
    <property type="evidence" value="ECO:0007669"/>
    <property type="project" value="TreeGrafter"/>
</dbReference>
<dbReference type="EMBL" id="JABCKI010000108">
    <property type="protein sequence ID" value="KAG5652652.1"/>
    <property type="molecule type" value="Genomic_DNA"/>
</dbReference>
<evidence type="ECO:0000256" key="3">
    <source>
        <dbReference type="ARBA" id="ARBA00022691"/>
    </source>
</evidence>
<reference evidence="5" key="2">
    <citation type="submission" date="2021-10" db="EMBL/GenBank/DDBJ databases">
        <title>Phylogenomics reveals ancestral predisposition of the termite-cultivated fungus Termitomyces towards a domesticated lifestyle.</title>
        <authorList>
            <person name="Auxier B."/>
            <person name="Grum-Grzhimaylo A."/>
            <person name="Cardenas M.E."/>
            <person name="Lodge J.D."/>
            <person name="Laessoe T."/>
            <person name="Pedersen O."/>
            <person name="Smith M.E."/>
            <person name="Kuyper T.W."/>
            <person name="Franco-Molano E.A."/>
            <person name="Baroni T.J."/>
            <person name="Aanen D.K."/>
        </authorList>
    </citation>
    <scope>NUCLEOTIDE SEQUENCE</scope>
    <source>
        <strain evidence="5">D49</strain>
    </source>
</reference>
<keyword evidence="6" id="KW-1185">Reference proteome</keyword>
<accession>A0A9P7GL51</accession>
<proteinExistence type="inferred from homology"/>
<dbReference type="InterPro" id="IPR029063">
    <property type="entry name" value="SAM-dependent_MTases_sf"/>
</dbReference>
<dbReference type="InterPro" id="IPR050362">
    <property type="entry name" value="Cation-dep_OMT"/>
</dbReference>
<dbReference type="PANTHER" id="PTHR10509">
    <property type="entry name" value="O-METHYLTRANSFERASE-RELATED"/>
    <property type="match status" value="1"/>
</dbReference>
<dbReference type="SUPFAM" id="SSF53335">
    <property type="entry name" value="S-adenosyl-L-methionine-dependent methyltransferases"/>
    <property type="match status" value="1"/>
</dbReference>
<evidence type="ECO:0000256" key="4">
    <source>
        <dbReference type="ARBA" id="ARBA00023453"/>
    </source>
</evidence>
<dbReference type="PANTHER" id="PTHR10509:SF14">
    <property type="entry name" value="CAFFEOYL-COA O-METHYLTRANSFERASE 3-RELATED"/>
    <property type="match status" value="1"/>
</dbReference>
<protein>
    <recommendedName>
        <fullName evidence="7">O-methyltransferase</fullName>
    </recommendedName>
</protein>
<evidence type="ECO:0000256" key="2">
    <source>
        <dbReference type="ARBA" id="ARBA00022679"/>
    </source>
</evidence>
<reference evidence="5" key="1">
    <citation type="submission" date="2021-02" db="EMBL/GenBank/DDBJ databases">
        <authorList>
            <person name="Nieuwenhuis M."/>
            <person name="Van De Peppel L.J.J."/>
        </authorList>
    </citation>
    <scope>NUCLEOTIDE SEQUENCE</scope>
    <source>
        <strain evidence="5">D49</strain>
    </source>
</reference>
<keyword evidence="3" id="KW-0949">S-adenosyl-L-methionine</keyword>
<sequence length="169" mass="18114">MSAKQDIVVTGLEDWARSDEYHNSFLLEKDSGLDAALANSDSNGLPEIAVSAAQGKLLMLLAASIEAKRILEVGTLGGALPEDGKLITLEIDENHARVARENLANAGLSSKVDIVLGKGIDSMAKLTPEPPFDLVFIDADKPSNAQYFTEAKRLVRKGGVIVHHYLAFS</sequence>
<name>A0A9P7GL51_9AGAR</name>
<dbReference type="Pfam" id="PF01596">
    <property type="entry name" value="Methyltransf_3"/>
    <property type="match status" value="1"/>
</dbReference>
<dbReference type="PROSITE" id="PS51682">
    <property type="entry name" value="SAM_OMT_I"/>
    <property type="match status" value="1"/>
</dbReference>
<comment type="similarity">
    <text evidence="4">Belongs to the class I-like SAM-binding methyltransferase superfamily. Cation-dependent O-methyltransferase family.</text>
</comment>